<organism evidence="2 3">
    <name type="scientific">Agromyces allii</name>
    <dbReference type="NCBI Taxonomy" id="393607"/>
    <lineage>
        <taxon>Bacteria</taxon>
        <taxon>Bacillati</taxon>
        <taxon>Actinomycetota</taxon>
        <taxon>Actinomycetes</taxon>
        <taxon>Micrococcales</taxon>
        <taxon>Microbacteriaceae</taxon>
        <taxon>Agromyces</taxon>
    </lineage>
</organism>
<dbReference type="RefSeq" id="WP_157415179.1">
    <property type="nucleotide sequence ID" value="NZ_BAAAMK010000001.1"/>
</dbReference>
<dbReference type="PROSITE" id="PS50035">
    <property type="entry name" value="PLD"/>
    <property type="match status" value="1"/>
</dbReference>
<protein>
    <submittedName>
        <fullName evidence="2">Phospholipase D family protein</fullName>
    </submittedName>
</protein>
<name>A0ABP5BAS7_9MICO</name>
<proteinExistence type="predicted"/>
<dbReference type="CDD" id="cd09176">
    <property type="entry name" value="PLDc_unchar6"/>
    <property type="match status" value="1"/>
</dbReference>
<dbReference type="Proteomes" id="UP001499954">
    <property type="component" value="Unassembled WGS sequence"/>
</dbReference>
<accession>A0ABP5BAS7</accession>
<reference evidence="3" key="1">
    <citation type="journal article" date="2019" name="Int. J. Syst. Evol. Microbiol.">
        <title>The Global Catalogue of Microorganisms (GCM) 10K type strain sequencing project: providing services to taxonomists for standard genome sequencing and annotation.</title>
        <authorList>
            <consortium name="The Broad Institute Genomics Platform"/>
            <consortium name="The Broad Institute Genome Sequencing Center for Infectious Disease"/>
            <person name="Wu L."/>
            <person name="Ma J."/>
        </authorList>
    </citation>
    <scope>NUCLEOTIDE SEQUENCE [LARGE SCALE GENOMIC DNA]</scope>
    <source>
        <strain evidence="3">JCM 13584</strain>
    </source>
</reference>
<dbReference type="SUPFAM" id="SSF56024">
    <property type="entry name" value="Phospholipase D/nuclease"/>
    <property type="match status" value="1"/>
</dbReference>
<evidence type="ECO:0000259" key="1">
    <source>
        <dbReference type="PROSITE" id="PS50035"/>
    </source>
</evidence>
<sequence>MLEPQSRAALTEQLRPPSGFELSHAVGTSFTLDLATALAIPLSFASHRLATADDALGVLDAIRRAADRIDVFGQAGEISMGARSDLVAFLEPMVHPVTVRRGLFHPKVWFLEYRSGDELAYRFLCASRNLTGDRSWDLVVRLDGRPAADGERRESAATNKPLSGLLRVLPTMAVLSLPADRQKRIEALADRWRSVVWEHPDSIKRMQFHAFGVQGSEVPDLRGQRALIISPFVTDDGLRMIRSGVRAETHLLSRTEGLDRLSPGSLDARLSTYALDDAATQADLDADAGAASAYVAPTERLAGLHAKAVIVDRMDGAHLFLGSANATLPAWQQNVEVMVELVGSVAKVGVQASLVALGDLKQTYETTGGQAPDENEEANRRLERFMRSFASLRLNVRVVSGERHDLRVWCDAPEHSTKRATKAARAAASDEFSLRWHLLTRPDLGDTALAQSEAESTVISGVPLADITPFIVLVGRDASGRERRTIVLARLLDDVATRRDAVIARQLIDRASFVRLLTLLLELSGGWIAESGSGAAGFFGSADASGDGAGLFEALVRAVGDGHRGLADARRIVDFLRSHDEQAILPDGFEELWEQVWQAHLELAGADA</sequence>
<evidence type="ECO:0000313" key="2">
    <source>
        <dbReference type="EMBL" id="GAA1939085.1"/>
    </source>
</evidence>
<dbReference type="InterPro" id="IPR059166">
    <property type="entry name" value="PLD-like_cat"/>
</dbReference>
<evidence type="ECO:0000313" key="3">
    <source>
        <dbReference type="Proteomes" id="UP001499954"/>
    </source>
</evidence>
<dbReference type="EMBL" id="BAAAMK010000001">
    <property type="protein sequence ID" value="GAA1939085.1"/>
    <property type="molecule type" value="Genomic_DNA"/>
</dbReference>
<dbReference type="Gene3D" id="3.30.870.10">
    <property type="entry name" value="Endonuclease Chain A"/>
    <property type="match status" value="1"/>
</dbReference>
<dbReference type="InterPro" id="IPR001736">
    <property type="entry name" value="PLipase_D/transphosphatidylase"/>
</dbReference>
<keyword evidence="3" id="KW-1185">Reference proteome</keyword>
<comment type="caution">
    <text evidence="2">The sequence shown here is derived from an EMBL/GenBank/DDBJ whole genome shotgun (WGS) entry which is preliminary data.</text>
</comment>
<feature type="domain" description="PLD phosphodiesterase" evidence="1">
    <location>
        <begin position="300"/>
        <end position="330"/>
    </location>
</feature>
<gene>
    <name evidence="2" type="ORF">GCM10009717_01830</name>
</gene>